<evidence type="ECO:0000313" key="1">
    <source>
        <dbReference type="EMBL" id="KAJ7522032.1"/>
    </source>
</evidence>
<comment type="caution">
    <text evidence="1">The sequence shown here is derived from an EMBL/GenBank/DDBJ whole genome shotgun (WGS) entry which is preliminary data.</text>
</comment>
<keyword evidence="2" id="KW-1185">Reference proteome</keyword>
<proteinExistence type="predicted"/>
<organism evidence="1 2">
    <name type="scientific">Diphasiastrum complanatum</name>
    <name type="common">Issler's clubmoss</name>
    <name type="synonym">Lycopodium complanatum</name>
    <dbReference type="NCBI Taxonomy" id="34168"/>
    <lineage>
        <taxon>Eukaryota</taxon>
        <taxon>Viridiplantae</taxon>
        <taxon>Streptophyta</taxon>
        <taxon>Embryophyta</taxon>
        <taxon>Tracheophyta</taxon>
        <taxon>Lycopodiopsida</taxon>
        <taxon>Lycopodiales</taxon>
        <taxon>Lycopodiaceae</taxon>
        <taxon>Lycopodioideae</taxon>
        <taxon>Diphasiastrum</taxon>
    </lineage>
</organism>
<dbReference type="EMBL" id="CM055110">
    <property type="protein sequence ID" value="KAJ7522032.1"/>
    <property type="molecule type" value="Genomic_DNA"/>
</dbReference>
<protein>
    <submittedName>
        <fullName evidence="1">Uncharacterized protein</fullName>
    </submittedName>
</protein>
<reference evidence="2" key="1">
    <citation type="journal article" date="2024" name="Proc. Natl. Acad. Sci. U.S.A.">
        <title>Extraordinary preservation of gene collinearity over three hundred million years revealed in homosporous lycophytes.</title>
        <authorList>
            <person name="Li C."/>
            <person name="Wickell D."/>
            <person name="Kuo L.Y."/>
            <person name="Chen X."/>
            <person name="Nie B."/>
            <person name="Liao X."/>
            <person name="Peng D."/>
            <person name="Ji J."/>
            <person name="Jenkins J."/>
            <person name="Williams M."/>
            <person name="Shu S."/>
            <person name="Plott C."/>
            <person name="Barry K."/>
            <person name="Rajasekar S."/>
            <person name="Grimwood J."/>
            <person name="Han X."/>
            <person name="Sun S."/>
            <person name="Hou Z."/>
            <person name="He W."/>
            <person name="Dai G."/>
            <person name="Sun C."/>
            <person name="Schmutz J."/>
            <person name="Leebens-Mack J.H."/>
            <person name="Li F.W."/>
            <person name="Wang L."/>
        </authorList>
    </citation>
    <scope>NUCLEOTIDE SEQUENCE [LARGE SCALE GENOMIC DNA]</scope>
    <source>
        <strain evidence="2">cv. PW_Plant_1</strain>
    </source>
</reference>
<sequence>MSSRRRRRNSSAMPACIPALAAPSPCPSLANLLSPGKQRPSTATKKTDLEELKSTISSRIELLRKDVDHNYIGVIKEMEAASARLAKRTKLEVQTCLQQMDQISQEWQNFAADAHEDIQDAQGTCKELVSRIQCMGAQFSKIATTDVLGSAEKQLEALRVRYALS</sequence>
<gene>
    <name evidence="1" type="ORF">O6H91_19G080000</name>
</gene>
<accession>A0ACC2AXS8</accession>
<name>A0ACC2AXS8_DIPCM</name>
<dbReference type="Proteomes" id="UP001162992">
    <property type="component" value="Chromosome 19"/>
</dbReference>
<evidence type="ECO:0000313" key="2">
    <source>
        <dbReference type="Proteomes" id="UP001162992"/>
    </source>
</evidence>